<protein>
    <submittedName>
        <fullName evidence="1">Uncharacterized protein</fullName>
    </submittedName>
</protein>
<dbReference type="EMBL" id="JAEHOC010000002">
    <property type="protein sequence ID" value="KAG2444306.1"/>
    <property type="molecule type" value="Genomic_DNA"/>
</dbReference>
<evidence type="ECO:0000313" key="1">
    <source>
        <dbReference type="EMBL" id="KAG2444306.1"/>
    </source>
</evidence>
<comment type="caution">
    <text evidence="1">The sequence shown here is derived from an EMBL/GenBank/DDBJ whole genome shotgun (WGS) entry which is preliminary data.</text>
</comment>
<name>A0A836B0T2_CHLIN</name>
<dbReference type="AlphaFoldDB" id="A0A836B0T2"/>
<dbReference type="OrthoDB" id="539768at2759"/>
<gene>
    <name evidence="1" type="ORF">HXX76_001063</name>
</gene>
<reference evidence="1" key="1">
    <citation type="journal article" date="2020" name="bioRxiv">
        <title>Comparative genomics of Chlamydomonas.</title>
        <authorList>
            <person name="Craig R.J."/>
            <person name="Hasan A.R."/>
            <person name="Ness R.W."/>
            <person name="Keightley P.D."/>
        </authorList>
    </citation>
    <scope>NUCLEOTIDE SEQUENCE</scope>
    <source>
        <strain evidence="1">SAG 7.73</strain>
    </source>
</reference>
<sequence>MTFTLHDGVDKAMRLVSHAKANGFRGEVRHVSTPRSNFTLLLKTDDVSKQTLKGFASWLVTQVPVRAPGVETSTAFAKAAEAGAARVEVTSDPSNPLTCDRVLLDMYYQGPLTVYATAEVRLALEKVITAAARLGESSPSKSRASSSYS</sequence>
<evidence type="ECO:0000313" key="2">
    <source>
        <dbReference type="Proteomes" id="UP000650467"/>
    </source>
</evidence>
<accession>A0A836B0T2</accession>
<keyword evidence="2" id="KW-1185">Reference proteome</keyword>
<organism evidence="1 2">
    <name type="scientific">Chlamydomonas incerta</name>
    <dbReference type="NCBI Taxonomy" id="51695"/>
    <lineage>
        <taxon>Eukaryota</taxon>
        <taxon>Viridiplantae</taxon>
        <taxon>Chlorophyta</taxon>
        <taxon>core chlorophytes</taxon>
        <taxon>Chlorophyceae</taxon>
        <taxon>CS clade</taxon>
        <taxon>Chlamydomonadales</taxon>
        <taxon>Chlamydomonadaceae</taxon>
        <taxon>Chlamydomonas</taxon>
    </lineage>
</organism>
<proteinExistence type="predicted"/>
<dbReference type="Proteomes" id="UP000650467">
    <property type="component" value="Unassembled WGS sequence"/>
</dbReference>